<protein>
    <submittedName>
        <fullName evidence="1">Uncharacterized protein</fullName>
    </submittedName>
</protein>
<organism evidence="1 2">
    <name type="scientific">Steinernema hermaphroditum</name>
    <dbReference type="NCBI Taxonomy" id="289476"/>
    <lineage>
        <taxon>Eukaryota</taxon>
        <taxon>Metazoa</taxon>
        <taxon>Ecdysozoa</taxon>
        <taxon>Nematoda</taxon>
        <taxon>Chromadorea</taxon>
        <taxon>Rhabditida</taxon>
        <taxon>Tylenchina</taxon>
        <taxon>Panagrolaimomorpha</taxon>
        <taxon>Strongyloidoidea</taxon>
        <taxon>Steinernematidae</taxon>
        <taxon>Steinernema</taxon>
    </lineage>
</organism>
<reference evidence="1" key="1">
    <citation type="submission" date="2023-06" db="EMBL/GenBank/DDBJ databases">
        <title>Genomic analysis of the entomopathogenic nematode Steinernema hermaphroditum.</title>
        <authorList>
            <person name="Schwarz E.M."/>
            <person name="Heppert J.K."/>
            <person name="Baniya A."/>
            <person name="Schwartz H.T."/>
            <person name="Tan C.-H."/>
            <person name="Antoshechkin I."/>
            <person name="Sternberg P.W."/>
            <person name="Goodrich-Blair H."/>
            <person name="Dillman A.R."/>
        </authorList>
    </citation>
    <scope>NUCLEOTIDE SEQUENCE</scope>
    <source>
        <strain evidence="1">PS9179</strain>
        <tissue evidence="1">Whole animal</tissue>
    </source>
</reference>
<dbReference type="AlphaFoldDB" id="A0AA39LV11"/>
<sequence length="70" mass="7805">MHAGCLLVKQESSGTQQRRLQKTPLDSIGMASAYLFLEGYFEEDHHEDSAGYIIISCMSLDAKSFRADCC</sequence>
<evidence type="ECO:0000313" key="2">
    <source>
        <dbReference type="Proteomes" id="UP001175271"/>
    </source>
</evidence>
<evidence type="ECO:0000313" key="1">
    <source>
        <dbReference type="EMBL" id="KAK0410672.1"/>
    </source>
</evidence>
<accession>A0AA39LV11</accession>
<dbReference type="Proteomes" id="UP001175271">
    <property type="component" value="Unassembled WGS sequence"/>
</dbReference>
<proteinExistence type="predicted"/>
<name>A0AA39LV11_9BILA</name>
<comment type="caution">
    <text evidence="1">The sequence shown here is derived from an EMBL/GenBank/DDBJ whole genome shotgun (WGS) entry which is preliminary data.</text>
</comment>
<keyword evidence="2" id="KW-1185">Reference proteome</keyword>
<dbReference type="EMBL" id="JAUCMV010000003">
    <property type="protein sequence ID" value="KAK0410672.1"/>
    <property type="molecule type" value="Genomic_DNA"/>
</dbReference>
<gene>
    <name evidence="1" type="ORF">QR680_005266</name>
</gene>